<keyword evidence="1" id="KW-1133">Transmembrane helix</keyword>
<proteinExistence type="predicted"/>
<dbReference type="EMBL" id="QGGV01000001">
    <property type="protein sequence ID" value="PWK58847.1"/>
    <property type="molecule type" value="Genomic_DNA"/>
</dbReference>
<gene>
    <name evidence="2" type="ORF">C8D95_101663</name>
</gene>
<accession>A0A316GUV6</accession>
<dbReference type="Proteomes" id="UP000245390">
    <property type="component" value="Unassembled WGS sequence"/>
</dbReference>
<evidence type="ECO:0000313" key="2">
    <source>
        <dbReference type="EMBL" id="PWK58847.1"/>
    </source>
</evidence>
<comment type="caution">
    <text evidence="2">The sequence shown here is derived from an EMBL/GenBank/DDBJ whole genome shotgun (WGS) entry which is preliminary data.</text>
</comment>
<dbReference type="AlphaFoldDB" id="A0A316GUV6"/>
<reference evidence="2 3" key="1">
    <citation type="submission" date="2018-05" db="EMBL/GenBank/DDBJ databases">
        <title>Genomic Encyclopedia of Type Strains, Phase IV (KMG-IV): sequencing the most valuable type-strain genomes for metagenomic binning, comparative biology and taxonomic classification.</title>
        <authorList>
            <person name="Goeker M."/>
        </authorList>
    </citation>
    <scope>NUCLEOTIDE SEQUENCE [LARGE SCALE GENOMIC DNA]</scope>
    <source>
        <strain evidence="2 3">DSM 103371</strain>
    </source>
</reference>
<evidence type="ECO:0000313" key="3">
    <source>
        <dbReference type="Proteomes" id="UP000245390"/>
    </source>
</evidence>
<name>A0A316GUV6_9RHOB</name>
<keyword evidence="1" id="KW-0472">Membrane</keyword>
<keyword evidence="3" id="KW-1185">Reference proteome</keyword>
<evidence type="ECO:0000256" key="1">
    <source>
        <dbReference type="SAM" id="Phobius"/>
    </source>
</evidence>
<dbReference type="KEGG" id="salo:EF888_04755"/>
<sequence length="73" mass="7622">MVRFALIALIFACAAAVVALILGASLLMAFLIYVVSGCLALIGSATIFWFAQRLSGASEADEDPSDQTEGRPS</sequence>
<keyword evidence="1" id="KW-0812">Transmembrane</keyword>
<organism evidence="2 3">
    <name type="scientific">Silicimonas algicola</name>
    <dbReference type="NCBI Taxonomy" id="1826607"/>
    <lineage>
        <taxon>Bacteria</taxon>
        <taxon>Pseudomonadati</taxon>
        <taxon>Pseudomonadota</taxon>
        <taxon>Alphaproteobacteria</taxon>
        <taxon>Rhodobacterales</taxon>
        <taxon>Paracoccaceae</taxon>
    </lineage>
</organism>
<protein>
    <submittedName>
        <fullName evidence="2">Uncharacterized protein</fullName>
    </submittedName>
</protein>
<feature type="transmembrane region" description="Helical" evidence="1">
    <location>
        <begin position="29"/>
        <end position="51"/>
    </location>
</feature>
<dbReference type="RefSeq" id="WP_109757692.1">
    <property type="nucleotide sequence ID" value="NZ_CP034588.1"/>
</dbReference>